<dbReference type="InterPro" id="IPR000160">
    <property type="entry name" value="GGDEF_dom"/>
</dbReference>
<dbReference type="Gene3D" id="3.30.70.270">
    <property type="match status" value="1"/>
</dbReference>
<evidence type="ECO:0000256" key="1">
    <source>
        <dbReference type="ARBA" id="ARBA00018672"/>
    </source>
</evidence>
<dbReference type="InterPro" id="IPR003607">
    <property type="entry name" value="HD/PDEase_dom"/>
</dbReference>
<dbReference type="GO" id="GO:0000160">
    <property type="term" value="P:phosphorelay signal transduction system"/>
    <property type="evidence" value="ECO:0007669"/>
    <property type="project" value="InterPro"/>
</dbReference>
<dbReference type="InterPro" id="IPR052020">
    <property type="entry name" value="Cyclic_di-GMP/3'3'-cGAMP_PDE"/>
</dbReference>
<name>B0MM39_9FIRM</name>
<dbReference type="SMART" id="SM00267">
    <property type="entry name" value="GGDEF"/>
    <property type="match status" value="1"/>
</dbReference>
<evidence type="ECO:0000256" key="2">
    <source>
        <dbReference type="ARBA" id="ARBA00024867"/>
    </source>
</evidence>
<dbReference type="SUPFAM" id="SSF52172">
    <property type="entry name" value="CheY-like"/>
    <property type="match status" value="1"/>
</dbReference>
<organism evidence="7 8">
    <name type="scientific">[Eubacterium] siraeum DSM 15702</name>
    <dbReference type="NCBI Taxonomy" id="428128"/>
    <lineage>
        <taxon>Bacteria</taxon>
        <taxon>Bacillati</taxon>
        <taxon>Bacillota</taxon>
        <taxon>Clostridia</taxon>
        <taxon>Eubacteriales</taxon>
        <taxon>Oscillospiraceae</taxon>
        <taxon>Oscillospiraceae incertae sedis</taxon>
    </lineage>
</organism>
<dbReference type="Pfam" id="PF00990">
    <property type="entry name" value="GGDEF"/>
    <property type="match status" value="1"/>
</dbReference>
<dbReference type="CDD" id="cd01949">
    <property type="entry name" value="GGDEF"/>
    <property type="match status" value="1"/>
</dbReference>
<evidence type="ECO:0000259" key="5">
    <source>
        <dbReference type="PROSITE" id="PS50887"/>
    </source>
</evidence>
<dbReference type="PROSITE" id="PS50110">
    <property type="entry name" value="RESPONSE_REGULATORY"/>
    <property type="match status" value="1"/>
</dbReference>
<dbReference type="PROSITE" id="PS50887">
    <property type="entry name" value="GGDEF"/>
    <property type="match status" value="1"/>
</dbReference>
<evidence type="ECO:0000313" key="7">
    <source>
        <dbReference type="EMBL" id="EDS01217.1"/>
    </source>
</evidence>
<evidence type="ECO:0000259" key="4">
    <source>
        <dbReference type="PROSITE" id="PS50110"/>
    </source>
</evidence>
<dbReference type="SMART" id="SM00448">
    <property type="entry name" value="REC"/>
    <property type="match status" value="1"/>
</dbReference>
<dbReference type="NCBIfam" id="TIGR00254">
    <property type="entry name" value="GGDEF"/>
    <property type="match status" value="1"/>
</dbReference>
<dbReference type="InterPro" id="IPR011006">
    <property type="entry name" value="CheY-like_superfamily"/>
</dbReference>
<dbReference type="PANTHER" id="PTHR45228">
    <property type="entry name" value="CYCLIC DI-GMP PHOSPHODIESTERASE TM_0186-RELATED"/>
    <property type="match status" value="1"/>
</dbReference>
<reference evidence="7" key="1">
    <citation type="submission" date="2007-10" db="EMBL/GenBank/DDBJ databases">
        <authorList>
            <person name="Fulton L."/>
            <person name="Clifton S."/>
            <person name="Fulton B."/>
            <person name="Xu J."/>
            <person name="Minx P."/>
            <person name="Pepin K.H."/>
            <person name="Johnson M."/>
            <person name="Thiruvilangam P."/>
            <person name="Bhonagiri V."/>
            <person name="Nash W.E."/>
            <person name="Mardis E.R."/>
            <person name="Wilson R.K."/>
        </authorList>
    </citation>
    <scope>NUCLEOTIDE SEQUENCE [LARGE SCALE GENOMIC DNA]</scope>
    <source>
        <strain evidence="7">DSM 15702</strain>
    </source>
</reference>
<evidence type="ECO:0000259" key="6">
    <source>
        <dbReference type="PROSITE" id="PS51832"/>
    </source>
</evidence>
<dbReference type="Proteomes" id="UP000005326">
    <property type="component" value="Unassembled WGS sequence"/>
</dbReference>
<proteinExistence type="predicted"/>
<dbReference type="CDD" id="cd00077">
    <property type="entry name" value="HDc"/>
    <property type="match status" value="1"/>
</dbReference>
<dbReference type="AlphaFoldDB" id="B0MM39"/>
<dbReference type="PROSITE" id="PS51832">
    <property type="entry name" value="HD_GYP"/>
    <property type="match status" value="1"/>
</dbReference>
<reference evidence="7" key="2">
    <citation type="submission" date="2014-06" db="EMBL/GenBank/DDBJ databases">
        <title>Draft genome sequence of Eubacterium siraeum (DSM 15702).</title>
        <authorList>
            <person name="Sudarsanam P."/>
            <person name="Ley R."/>
            <person name="Guruge J."/>
            <person name="Turnbaugh P.J."/>
            <person name="Mahowald M."/>
            <person name="Liep D."/>
            <person name="Gordon J."/>
        </authorList>
    </citation>
    <scope>NUCLEOTIDE SEQUENCE</scope>
    <source>
        <strain evidence="7">DSM 15702</strain>
    </source>
</reference>
<dbReference type="Gene3D" id="3.40.50.2300">
    <property type="match status" value="1"/>
</dbReference>
<feature type="domain" description="Response regulatory" evidence="4">
    <location>
        <begin position="25"/>
        <end position="142"/>
    </location>
</feature>
<accession>B0MM39</accession>
<comment type="caution">
    <text evidence="7">The sequence shown here is derived from an EMBL/GenBank/DDBJ whole genome shotgun (WGS) entry which is preliminary data.</text>
</comment>
<keyword evidence="8" id="KW-1185">Reference proteome</keyword>
<sequence>MIIKSDNYNLQRRDNVNNAAEKNARILIVDDSEMNRDMLSDMLSDDYDIVEAADGEEALSILKERVYDIDLVLLDIIMPAVDGFGVLDVMKRYHWIDNTPVIMISSETSQSYIRKAFELGVTDYIIRPFDSFIIHKRVSNTLMLYRKQKKLLSALEEQVYENEKNNSMMINVLAHIVEFRNGESGMHVHHIKQLTSILLQNLIEKTDKYHLTENDILLISTASSLHDIGKISIDDKILNKPGRLTAEEFEVIKTHSVIGAEMLNDLHNTHNYPLFDKAYEICRWHHERYDGKGYPDGLKGEEIPISAQVTSLADVYDALTSNRCYKKAFSHEKAMEMILDGQCGAFNPVLLQCLKDCEKQILAEFSDSIDTTQDDRLLIRATEELVENKISSDKIDFSAHLPIAARDRWNFFSDGSGEIQFEYDAILDVLRLTKYGAKVLGLQELTMHPRGLKQGYLGAQNIQTILDAMQSEASLEKPVVKIKKHISLNGPRRWYEIRIRTLWSNEENPKYTGILGRIIDINDSELAIVRPEYRISENDDAEIRQTISKLTQVFDVVRLVDITDNEIVRSGCKPGNEEMINACRGDKCYAIWGKTQRCKNCVSSKAFEKRGQVSKLEFADDSIFQIISKYVEISGKPYVLEMIYKDNDGVLLGAYGKTDFMDNIVNYNRQLYHDALTGTYNRRYYEEQAKSMRYIDAVAMLDANNFKGINDHYGHAAGDCMLKAVCESIKECIRSSDILIRLGGDEFVLLMANIPEIVFYQKISEIKQRISEIKLPDYPDIKCAAAIGGVYGIQPIENALTEADRLMYLDKNASKEGK</sequence>
<dbReference type="InterPro" id="IPR001789">
    <property type="entry name" value="Sig_transdc_resp-reg_receiver"/>
</dbReference>
<dbReference type="InterPro" id="IPR037522">
    <property type="entry name" value="HD_GYP_dom"/>
</dbReference>
<dbReference type="InterPro" id="IPR029787">
    <property type="entry name" value="Nucleotide_cyclase"/>
</dbReference>
<protein>
    <recommendedName>
        <fullName evidence="1">Stage 0 sporulation protein A homolog</fullName>
    </recommendedName>
</protein>
<keyword evidence="3" id="KW-0597">Phosphoprotein</keyword>
<feature type="domain" description="GGDEF" evidence="5">
    <location>
        <begin position="694"/>
        <end position="818"/>
    </location>
</feature>
<dbReference type="Pfam" id="PF13487">
    <property type="entry name" value="HD_5"/>
    <property type="match status" value="1"/>
</dbReference>
<dbReference type="SUPFAM" id="SSF55073">
    <property type="entry name" value="Nucleotide cyclase"/>
    <property type="match status" value="1"/>
</dbReference>
<feature type="modified residue" description="4-aspartylphosphate" evidence="3">
    <location>
        <position position="75"/>
    </location>
</feature>
<evidence type="ECO:0000256" key="3">
    <source>
        <dbReference type="PROSITE-ProRule" id="PRU00169"/>
    </source>
</evidence>
<feature type="domain" description="HD-GYP" evidence="6">
    <location>
        <begin position="162"/>
        <end position="370"/>
    </location>
</feature>
<dbReference type="EMBL" id="ABCA03000040">
    <property type="protein sequence ID" value="EDS01217.1"/>
    <property type="molecule type" value="Genomic_DNA"/>
</dbReference>
<dbReference type="SUPFAM" id="SSF109604">
    <property type="entry name" value="HD-domain/PDEase-like"/>
    <property type="match status" value="1"/>
</dbReference>
<dbReference type="InterPro" id="IPR043128">
    <property type="entry name" value="Rev_trsase/Diguanyl_cyclase"/>
</dbReference>
<comment type="function">
    <text evidence="2">May play the central regulatory role in sporulation. It may be an element of the effector pathway responsible for the activation of sporulation genes in response to nutritional stress. Spo0A may act in concert with spo0H (a sigma factor) to control the expression of some genes that are critical to the sporulation process.</text>
</comment>
<gene>
    <name evidence="7" type="ORF">EUBSIR_00888</name>
</gene>
<dbReference type="Pfam" id="PF00072">
    <property type="entry name" value="Response_reg"/>
    <property type="match status" value="1"/>
</dbReference>
<evidence type="ECO:0000313" key="8">
    <source>
        <dbReference type="Proteomes" id="UP000005326"/>
    </source>
</evidence>
<dbReference type="Gene3D" id="1.10.3210.10">
    <property type="entry name" value="Hypothetical protein af1432"/>
    <property type="match status" value="1"/>
</dbReference>